<dbReference type="PANTHER" id="PTHR37984">
    <property type="entry name" value="PROTEIN CBG26694"/>
    <property type="match status" value="1"/>
</dbReference>
<name>A0A0C2NEZ2_THEKT</name>
<dbReference type="EMBL" id="JWZT01000167">
    <property type="protein sequence ID" value="KII74935.1"/>
    <property type="molecule type" value="Genomic_DNA"/>
</dbReference>
<dbReference type="SUPFAM" id="SSF56672">
    <property type="entry name" value="DNA/RNA polymerases"/>
    <property type="match status" value="1"/>
</dbReference>
<gene>
    <name evidence="1" type="ORF">RF11_09861</name>
</gene>
<organism evidence="1 2">
    <name type="scientific">Thelohanellus kitauei</name>
    <name type="common">Myxosporean</name>
    <dbReference type="NCBI Taxonomy" id="669202"/>
    <lineage>
        <taxon>Eukaryota</taxon>
        <taxon>Metazoa</taxon>
        <taxon>Cnidaria</taxon>
        <taxon>Myxozoa</taxon>
        <taxon>Myxosporea</taxon>
        <taxon>Bivalvulida</taxon>
        <taxon>Platysporina</taxon>
        <taxon>Myxobolidae</taxon>
        <taxon>Thelohanellus</taxon>
    </lineage>
</organism>
<dbReference type="Gene3D" id="3.30.70.270">
    <property type="match status" value="1"/>
</dbReference>
<keyword evidence="2" id="KW-1185">Reference proteome</keyword>
<dbReference type="InterPro" id="IPR050951">
    <property type="entry name" value="Retrovirus_Pol_polyprotein"/>
</dbReference>
<dbReference type="Gene3D" id="3.10.10.10">
    <property type="entry name" value="HIV Type 1 Reverse Transcriptase, subunit A, domain 1"/>
    <property type="match status" value="1"/>
</dbReference>
<sequence>MSESASRVRKKADTCAFASITHPIDEALKMDSFMRDNDFHVAGEAIDDKFTDIERLCAHFFKLKVTFHKPVGKEGAHLGNPDPYSMTWSTNDDGLFQRKCSSRKYSIYFLNTVSCDATRETKSSGPKWDSILKDIGRKIIAQQYHSCRYLFSTRGLEHIYKELSNNFPNFWMPCLGCLKNVELDIAFDGYAPKFCKPRLVAFPLKEPVNRALDDGVSGGHRLAINTHKGVYLQMTLPFGIKSAPGYFQEIMAKVTSGLEGVAVYLDDILVTGVDDTSHITNLATFLK</sequence>
<dbReference type="AlphaFoldDB" id="A0A0C2NEZ2"/>
<dbReference type="PANTHER" id="PTHR37984:SF5">
    <property type="entry name" value="PROTEIN NYNRIN-LIKE"/>
    <property type="match status" value="1"/>
</dbReference>
<proteinExistence type="predicted"/>
<reference evidence="1 2" key="1">
    <citation type="journal article" date="2014" name="Genome Biol. Evol.">
        <title>The genome of the myxosporean Thelohanellus kitauei shows adaptations to nutrient acquisition within its fish host.</title>
        <authorList>
            <person name="Yang Y."/>
            <person name="Xiong J."/>
            <person name="Zhou Z."/>
            <person name="Huo F."/>
            <person name="Miao W."/>
            <person name="Ran C."/>
            <person name="Liu Y."/>
            <person name="Zhang J."/>
            <person name="Feng J."/>
            <person name="Wang M."/>
            <person name="Wang M."/>
            <person name="Wang L."/>
            <person name="Yao B."/>
        </authorList>
    </citation>
    <scope>NUCLEOTIDE SEQUENCE [LARGE SCALE GENOMIC DNA]</scope>
    <source>
        <strain evidence="1">Wuqing</strain>
    </source>
</reference>
<comment type="caution">
    <text evidence="1">The sequence shown here is derived from an EMBL/GenBank/DDBJ whole genome shotgun (WGS) entry which is preliminary data.</text>
</comment>
<evidence type="ECO:0008006" key="3">
    <source>
        <dbReference type="Google" id="ProtNLM"/>
    </source>
</evidence>
<dbReference type="InterPro" id="IPR043128">
    <property type="entry name" value="Rev_trsase/Diguanyl_cyclase"/>
</dbReference>
<dbReference type="Proteomes" id="UP000031668">
    <property type="component" value="Unassembled WGS sequence"/>
</dbReference>
<protein>
    <recommendedName>
        <fullName evidence="3">Reverse transcriptase domain-containing protein</fullName>
    </recommendedName>
</protein>
<accession>A0A0C2NEZ2</accession>
<evidence type="ECO:0000313" key="1">
    <source>
        <dbReference type="EMBL" id="KII74935.1"/>
    </source>
</evidence>
<dbReference type="InterPro" id="IPR043502">
    <property type="entry name" value="DNA/RNA_pol_sf"/>
</dbReference>
<dbReference type="OrthoDB" id="6019648at2759"/>
<evidence type="ECO:0000313" key="2">
    <source>
        <dbReference type="Proteomes" id="UP000031668"/>
    </source>
</evidence>